<evidence type="ECO:0000313" key="5">
    <source>
        <dbReference type="Proteomes" id="UP000503251"/>
    </source>
</evidence>
<reference evidence="2 5" key="2">
    <citation type="submission" date="2019-04" db="EMBL/GenBank/DDBJ databases">
        <title>Isolation and culture of sulfate reducing bacteria from the cold seep of the South China Sea.</title>
        <authorList>
            <person name="Sun C."/>
            <person name="Liu R."/>
        </authorList>
    </citation>
    <scope>NUCLEOTIDE SEQUENCE [LARGE SCALE GENOMIC DNA]</scope>
    <source>
        <strain evidence="2 5">CS1</strain>
    </source>
</reference>
<dbReference type="Pfam" id="PF03401">
    <property type="entry name" value="TctC"/>
    <property type="match status" value="1"/>
</dbReference>
<dbReference type="PANTHER" id="PTHR42928">
    <property type="entry name" value="TRICARBOXYLATE-BINDING PROTEIN"/>
    <property type="match status" value="1"/>
</dbReference>
<dbReference type="AlphaFoldDB" id="A0A6P1ZAL9"/>
<dbReference type="Gene3D" id="3.40.190.10">
    <property type="entry name" value="Periplasmic binding protein-like II"/>
    <property type="match status" value="1"/>
</dbReference>
<dbReference type="RefSeq" id="WP_144307282.1">
    <property type="nucleotide sequence ID" value="NZ_CP039543.1"/>
</dbReference>
<dbReference type="PIRSF" id="PIRSF017082">
    <property type="entry name" value="YflP"/>
    <property type="match status" value="1"/>
</dbReference>
<evidence type="ECO:0000313" key="2">
    <source>
        <dbReference type="EMBL" id="QJT08007.1"/>
    </source>
</evidence>
<dbReference type="EMBL" id="QMIF01000021">
    <property type="protein sequence ID" value="TVM30617.1"/>
    <property type="molecule type" value="Genomic_DNA"/>
</dbReference>
<keyword evidence="5" id="KW-1185">Reference proteome</keyword>
<accession>A0A6P1ZAL9</accession>
<dbReference type="SUPFAM" id="SSF53850">
    <property type="entry name" value="Periplasmic binding protein-like II"/>
    <property type="match status" value="1"/>
</dbReference>
<gene>
    <name evidence="3" type="ORF">DQK91_20505</name>
    <name evidence="2" type="ORF">E8L03_03270</name>
</gene>
<sequence>MRALLQATVFMLFVAGLTIVGPGLGFAEYPERPIKIIVPYSPGGTSDTLTRITSQFLEKELGQPVVIININGAGGALGWSQAKDEKPDGYTLTCYSPAMALLEAIKSANFTQNDFQPIAMVGNVYLTVAAKGDGKYKTLKDYQADAKARPGKVTLGMGRGTLSQFVAAMVADGMDADLNLINAGGGAEKKTAVLGGHVDAIVEPTPGVLPMAKAGQLQVLAVLSPERQPFAPDIPTAREQGVDVVAPFTQGLLAPKGTPEDRANVISQALKRVTENPEFQKRAAEVSLIVEYGDSDRFAEALTDVRAKILQTGKRLGY</sequence>
<proteinExistence type="inferred from homology"/>
<dbReference type="PANTHER" id="PTHR42928:SF5">
    <property type="entry name" value="BLR1237 PROTEIN"/>
    <property type="match status" value="1"/>
</dbReference>
<dbReference type="Proteomes" id="UP000503251">
    <property type="component" value="Chromosome"/>
</dbReference>
<evidence type="ECO:0000313" key="4">
    <source>
        <dbReference type="Proteomes" id="UP000434052"/>
    </source>
</evidence>
<dbReference type="OrthoDB" id="8677378at2"/>
<comment type="similarity">
    <text evidence="1">Belongs to the UPF0065 (bug) family.</text>
</comment>
<dbReference type="Gene3D" id="3.40.190.150">
    <property type="entry name" value="Bordetella uptake gene, domain 1"/>
    <property type="match status" value="1"/>
</dbReference>
<dbReference type="EMBL" id="CP039543">
    <property type="protein sequence ID" value="QJT08007.1"/>
    <property type="molecule type" value="Genomic_DNA"/>
</dbReference>
<name>A0A6P1ZAL9_9BACT</name>
<evidence type="ECO:0000256" key="1">
    <source>
        <dbReference type="ARBA" id="ARBA00006987"/>
    </source>
</evidence>
<dbReference type="InterPro" id="IPR042100">
    <property type="entry name" value="Bug_dom1"/>
</dbReference>
<dbReference type="Proteomes" id="UP000434052">
    <property type="component" value="Unassembled WGS sequence"/>
</dbReference>
<dbReference type="InterPro" id="IPR005064">
    <property type="entry name" value="BUG"/>
</dbReference>
<dbReference type="CDD" id="cd07012">
    <property type="entry name" value="PBP2_Bug_TTT"/>
    <property type="match status" value="1"/>
</dbReference>
<organism evidence="3 4">
    <name type="scientific">Oceanidesulfovibrio marinus</name>
    <dbReference type="NCBI Taxonomy" id="370038"/>
    <lineage>
        <taxon>Bacteria</taxon>
        <taxon>Pseudomonadati</taxon>
        <taxon>Thermodesulfobacteriota</taxon>
        <taxon>Desulfovibrionia</taxon>
        <taxon>Desulfovibrionales</taxon>
        <taxon>Desulfovibrionaceae</taxon>
        <taxon>Oceanidesulfovibrio</taxon>
    </lineage>
</organism>
<protein>
    <submittedName>
        <fullName evidence="2">Tripartite tricarboxylate transporter substrate binding protein</fullName>
    </submittedName>
</protein>
<reference evidence="3 4" key="1">
    <citation type="submission" date="2018-06" db="EMBL/GenBank/DDBJ databases">
        <title>Complete genome of Desulfovibrio marinus P48SEP.</title>
        <authorList>
            <person name="Crispim J.S."/>
            <person name="Vidigal P.M.P."/>
            <person name="Silva L.C.F."/>
            <person name="Araujo L.C."/>
            <person name="Laguardia C.N."/>
            <person name="Dias R.S."/>
            <person name="Sousa M.P."/>
            <person name="Paula S.O."/>
            <person name="Silva C."/>
        </authorList>
    </citation>
    <scope>NUCLEOTIDE SEQUENCE [LARGE SCALE GENOMIC DNA]</scope>
    <source>
        <strain evidence="3 4">P48SEP</strain>
    </source>
</reference>
<evidence type="ECO:0000313" key="3">
    <source>
        <dbReference type="EMBL" id="TVM30617.1"/>
    </source>
</evidence>